<dbReference type="CDD" id="cd02440">
    <property type="entry name" value="AdoMet_MTases"/>
    <property type="match status" value="1"/>
</dbReference>
<keyword evidence="4" id="KW-0949">S-adenosyl-L-methionine</keyword>
<protein>
    <recommendedName>
        <fullName evidence="7">S-adenosyl-L-methionine-dependent methyltransferase</fullName>
    </recommendedName>
</protein>
<dbReference type="InterPro" id="IPR008854">
    <property type="entry name" value="TPMT"/>
</dbReference>
<evidence type="ECO:0008006" key="7">
    <source>
        <dbReference type="Google" id="ProtNLM"/>
    </source>
</evidence>
<dbReference type="Gene3D" id="3.40.50.150">
    <property type="entry name" value="Vaccinia Virus protein VP39"/>
    <property type="match status" value="1"/>
</dbReference>
<dbReference type="Proteomes" id="UP001310890">
    <property type="component" value="Unassembled WGS sequence"/>
</dbReference>
<keyword evidence="1" id="KW-0597">Phosphoprotein</keyword>
<evidence type="ECO:0000313" key="5">
    <source>
        <dbReference type="EMBL" id="KAK5112727.1"/>
    </source>
</evidence>
<sequence length="276" mass="30503">MDTSAIFSSTDRQKLLTKFQHLPADAQKHGKGWSELWQENVTPWDRNAPSPALVDTLQSKSAVLGTSTDKETGARKRVLVPGCGKGYDVLLFASHGYDSFGLDIAPEAVERANKLAQEPEVAEKYPCGSDNTRGQAKVFLGNFFADDFFEHTGGKGEFDVIYDYTFLCALPPAMRPQWAKRMSELLGPNGHLVCLEFPLGKEPKTGGPPHGVTEPLFEQLLKRPGEEVQYDEEGYVVDSQHGETAPHGLVRVDRWKAERTHEAGAGKDHVSIWTHA</sequence>
<dbReference type="Pfam" id="PF05724">
    <property type="entry name" value="TPMT"/>
    <property type="match status" value="1"/>
</dbReference>
<accession>A0AAN7THX9</accession>
<dbReference type="GO" id="GO:0008757">
    <property type="term" value="F:S-adenosylmethionine-dependent methyltransferase activity"/>
    <property type="evidence" value="ECO:0007669"/>
    <property type="project" value="InterPro"/>
</dbReference>
<evidence type="ECO:0000256" key="4">
    <source>
        <dbReference type="ARBA" id="ARBA00022691"/>
    </source>
</evidence>
<evidence type="ECO:0000256" key="1">
    <source>
        <dbReference type="ARBA" id="ARBA00022553"/>
    </source>
</evidence>
<gene>
    <name evidence="5" type="ORF">LTR62_003825</name>
</gene>
<evidence type="ECO:0000256" key="2">
    <source>
        <dbReference type="ARBA" id="ARBA00022603"/>
    </source>
</evidence>
<keyword evidence="2" id="KW-0489">Methyltransferase</keyword>
<dbReference type="AlphaFoldDB" id="A0AAN7THX9"/>
<keyword evidence="3" id="KW-0808">Transferase</keyword>
<comment type="caution">
    <text evidence="5">The sequence shown here is derived from an EMBL/GenBank/DDBJ whole genome shotgun (WGS) entry which is preliminary data.</text>
</comment>
<evidence type="ECO:0000313" key="6">
    <source>
        <dbReference type="Proteomes" id="UP001310890"/>
    </source>
</evidence>
<reference evidence="5" key="1">
    <citation type="submission" date="2023-08" db="EMBL/GenBank/DDBJ databases">
        <title>Black Yeasts Isolated from many extreme environments.</title>
        <authorList>
            <person name="Coleine C."/>
            <person name="Stajich J.E."/>
            <person name="Selbmann L."/>
        </authorList>
    </citation>
    <scope>NUCLEOTIDE SEQUENCE</scope>
    <source>
        <strain evidence="5">CCFEE 5401</strain>
    </source>
</reference>
<dbReference type="PANTHER" id="PTHR32183">
    <property type="match status" value="1"/>
</dbReference>
<organism evidence="5 6">
    <name type="scientific">Meristemomyces frigidus</name>
    <dbReference type="NCBI Taxonomy" id="1508187"/>
    <lineage>
        <taxon>Eukaryota</taxon>
        <taxon>Fungi</taxon>
        <taxon>Dikarya</taxon>
        <taxon>Ascomycota</taxon>
        <taxon>Pezizomycotina</taxon>
        <taxon>Dothideomycetes</taxon>
        <taxon>Dothideomycetidae</taxon>
        <taxon>Mycosphaerellales</taxon>
        <taxon>Teratosphaeriaceae</taxon>
        <taxon>Meristemomyces</taxon>
    </lineage>
</organism>
<proteinExistence type="predicted"/>
<dbReference type="PANTHER" id="PTHR32183:SF6">
    <property type="entry name" value="CYSTEINE SULFINATE DESULFINASE_CYSTEINE DESULFURASE AND RELATED ENZYMES"/>
    <property type="match status" value="1"/>
</dbReference>
<dbReference type="PROSITE" id="PS51585">
    <property type="entry name" value="SAM_MT_TPMT"/>
    <property type="match status" value="1"/>
</dbReference>
<dbReference type="EMBL" id="JAVRRL010000028">
    <property type="protein sequence ID" value="KAK5112727.1"/>
    <property type="molecule type" value="Genomic_DNA"/>
</dbReference>
<dbReference type="SUPFAM" id="SSF53335">
    <property type="entry name" value="S-adenosyl-L-methionine-dependent methyltransferases"/>
    <property type="match status" value="1"/>
</dbReference>
<evidence type="ECO:0000256" key="3">
    <source>
        <dbReference type="ARBA" id="ARBA00022679"/>
    </source>
</evidence>
<dbReference type="InterPro" id="IPR029063">
    <property type="entry name" value="SAM-dependent_MTases_sf"/>
</dbReference>
<dbReference type="GO" id="GO:0032259">
    <property type="term" value="P:methylation"/>
    <property type="evidence" value="ECO:0007669"/>
    <property type="project" value="UniProtKB-KW"/>
</dbReference>
<name>A0AAN7THX9_9PEZI</name>